<gene>
    <name evidence="2" type="ORF">METZ01_LOCUS477209</name>
</gene>
<dbReference type="EMBL" id="UINC01203888">
    <property type="protein sequence ID" value="SVE24355.1"/>
    <property type="molecule type" value="Genomic_DNA"/>
</dbReference>
<evidence type="ECO:0000313" key="2">
    <source>
        <dbReference type="EMBL" id="SVE24355.1"/>
    </source>
</evidence>
<dbReference type="AlphaFoldDB" id="A0A383BYL4"/>
<dbReference type="InterPro" id="IPR036736">
    <property type="entry name" value="ACP-like_sf"/>
</dbReference>
<sequence>MNAQLPNEGHIEKSNNTALFGSGSKLDSLDLINLIVATEQNIEDEFDVTITLADERAMSQET</sequence>
<evidence type="ECO:0008006" key="3">
    <source>
        <dbReference type="Google" id="ProtNLM"/>
    </source>
</evidence>
<feature type="region of interest" description="Disordered" evidence="1">
    <location>
        <begin position="1"/>
        <end position="22"/>
    </location>
</feature>
<feature type="non-terminal residue" evidence="2">
    <location>
        <position position="62"/>
    </location>
</feature>
<name>A0A383BYL4_9ZZZZ</name>
<evidence type="ECO:0000256" key="1">
    <source>
        <dbReference type="SAM" id="MobiDB-lite"/>
    </source>
</evidence>
<protein>
    <recommendedName>
        <fullName evidence="3">Carrier domain-containing protein</fullName>
    </recommendedName>
</protein>
<accession>A0A383BYL4</accession>
<reference evidence="2" key="1">
    <citation type="submission" date="2018-05" db="EMBL/GenBank/DDBJ databases">
        <authorList>
            <person name="Lanie J.A."/>
            <person name="Ng W.-L."/>
            <person name="Kazmierczak K.M."/>
            <person name="Andrzejewski T.M."/>
            <person name="Davidsen T.M."/>
            <person name="Wayne K.J."/>
            <person name="Tettelin H."/>
            <person name="Glass J.I."/>
            <person name="Rusch D."/>
            <person name="Podicherti R."/>
            <person name="Tsui H.-C.T."/>
            <person name="Winkler M.E."/>
        </authorList>
    </citation>
    <scope>NUCLEOTIDE SEQUENCE</scope>
</reference>
<organism evidence="2">
    <name type="scientific">marine metagenome</name>
    <dbReference type="NCBI Taxonomy" id="408172"/>
    <lineage>
        <taxon>unclassified sequences</taxon>
        <taxon>metagenomes</taxon>
        <taxon>ecological metagenomes</taxon>
    </lineage>
</organism>
<dbReference type="Gene3D" id="1.10.1200.10">
    <property type="entry name" value="ACP-like"/>
    <property type="match status" value="1"/>
</dbReference>
<proteinExistence type="predicted"/>